<evidence type="ECO:0000313" key="1">
    <source>
        <dbReference type="EMBL" id="SFJ33309.1"/>
    </source>
</evidence>
<dbReference type="Proteomes" id="UP000183018">
    <property type="component" value="Unassembled WGS sequence"/>
</dbReference>
<gene>
    <name evidence="1" type="ORF">SAMN05216602_4782</name>
</gene>
<evidence type="ECO:0008006" key="3">
    <source>
        <dbReference type="Google" id="ProtNLM"/>
    </source>
</evidence>
<dbReference type="AlphaFoldDB" id="A0A1I3QIF8"/>
<evidence type="ECO:0000313" key="2">
    <source>
        <dbReference type="Proteomes" id="UP000183018"/>
    </source>
</evidence>
<dbReference type="OrthoDB" id="6961929at2"/>
<sequence>MITEDFALVKEIFSTIDVGIVDGYDYFRFEVEVGDGYIDTELTVERNGVAIASAKTDINDAMLYGLVKRLRESAGQRGEFWISFVLSYRQGGQVKTAFKYDKD</sequence>
<organism evidence="1 2">
    <name type="scientific">Phytopseudomonas argentinensis</name>
    <dbReference type="NCBI Taxonomy" id="289370"/>
    <lineage>
        <taxon>Bacteria</taxon>
        <taxon>Pseudomonadati</taxon>
        <taxon>Pseudomonadota</taxon>
        <taxon>Gammaproteobacteria</taxon>
        <taxon>Pseudomonadales</taxon>
        <taxon>Pseudomonadaceae</taxon>
        <taxon>Phytopseudomonas</taxon>
    </lineage>
</organism>
<accession>A0A1I3QIF8</accession>
<dbReference type="EMBL" id="FORC01000012">
    <property type="protein sequence ID" value="SFJ33309.1"/>
    <property type="molecule type" value="Genomic_DNA"/>
</dbReference>
<proteinExistence type="predicted"/>
<name>A0A1I3QIF8_9GAMM</name>
<reference evidence="2" key="1">
    <citation type="submission" date="2016-10" db="EMBL/GenBank/DDBJ databases">
        <authorList>
            <person name="Varghese N."/>
            <person name="Submissions S."/>
        </authorList>
    </citation>
    <scope>NUCLEOTIDE SEQUENCE [LARGE SCALE GENOMIC DNA]</scope>
    <source>
        <strain evidence="2">LMG 22563</strain>
    </source>
</reference>
<dbReference type="RefSeq" id="WP_074890283.1">
    <property type="nucleotide sequence ID" value="NZ_FORC01000012.1"/>
</dbReference>
<protein>
    <recommendedName>
        <fullName evidence="3">DUF600 family protein</fullName>
    </recommendedName>
</protein>
<keyword evidence="2" id="KW-1185">Reference proteome</keyword>